<gene>
    <name evidence="6" type="primary">rnp1</name>
    <name evidence="7" type="ORF">L1994_03005</name>
</gene>
<evidence type="ECO:0000313" key="7">
    <source>
        <dbReference type="EMBL" id="WFN37374.1"/>
    </source>
</evidence>
<protein>
    <recommendedName>
        <fullName evidence="6">Ribonuclease P protein component 1</fullName>
        <shortName evidence="6">RNase P component 1</shortName>
        <ecNumber evidence="6">3.1.26.5</ecNumber>
    </recommendedName>
    <alternativeName>
        <fullName evidence="6">Rpp29</fullName>
    </alternativeName>
</protein>
<dbReference type="GO" id="GO:0030677">
    <property type="term" value="C:ribonuclease P complex"/>
    <property type="evidence" value="ECO:0007669"/>
    <property type="project" value="UniProtKB-UniRule"/>
</dbReference>
<keyword evidence="3 6" id="KW-0540">Nuclease</keyword>
<evidence type="ECO:0000256" key="3">
    <source>
        <dbReference type="ARBA" id="ARBA00022722"/>
    </source>
</evidence>
<dbReference type="InterPro" id="IPR023534">
    <property type="entry name" value="Rof/RNase_P-like"/>
</dbReference>
<dbReference type="AlphaFoldDB" id="A0AAF0JM29"/>
<organism evidence="7 8">
    <name type="scientific">Methanomicrobium antiquum</name>
    <dbReference type="NCBI Taxonomy" id="487686"/>
    <lineage>
        <taxon>Archaea</taxon>
        <taxon>Methanobacteriati</taxon>
        <taxon>Methanobacteriota</taxon>
        <taxon>Stenosarchaea group</taxon>
        <taxon>Methanomicrobia</taxon>
        <taxon>Methanomicrobiales</taxon>
        <taxon>Methanomicrobiaceae</taxon>
        <taxon>Methanomicrobium</taxon>
    </lineage>
</organism>
<evidence type="ECO:0000256" key="5">
    <source>
        <dbReference type="ARBA" id="ARBA00022801"/>
    </source>
</evidence>
<dbReference type="RefSeq" id="WP_278100213.1">
    <property type="nucleotide sequence ID" value="NZ_CP091092.1"/>
</dbReference>
<dbReference type="Pfam" id="PF01868">
    <property type="entry name" value="RNase_P-MRP_p29"/>
    <property type="match status" value="1"/>
</dbReference>
<reference evidence="7" key="1">
    <citation type="submission" date="2022-01" db="EMBL/GenBank/DDBJ databases">
        <title>Complete genome of Methanomicrobium antiquum DSM 21220.</title>
        <authorList>
            <person name="Chen S.-C."/>
            <person name="You Y.-T."/>
            <person name="Zhou Y.-Z."/>
            <person name="Lai M.-C."/>
        </authorList>
    </citation>
    <scope>NUCLEOTIDE SEQUENCE</scope>
    <source>
        <strain evidence="7">DSM 21220</strain>
    </source>
</reference>
<dbReference type="KEGG" id="manq:L1994_03005"/>
<dbReference type="GO" id="GO:0005737">
    <property type="term" value="C:cytoplasm"/>
    <property type="evidence" value="ECO:0007669"/>
    <property type="project" value="UniProtKB-SubCell"/>
</dbReference>
<dbReference type="InterPro" id="IPR036980">
    <property type="entry name" value="RNase_P/MRP_Rpp29_sf"/>
</dbReference>
<dbReference type="GO" id="GO:0003723">
    <property type="term" value="F:RNA binding"/>
    <property type="evidence" value="ECO:0007669"/>
    <property type="project" value="InterPro"/>
</dbReference>
<sequence length="93" mass="10358">MINPQNVCRHELIGLEAKVSHSSNPKQTGISGLIVDETKNMFVICSEGSLKKVQKKGAAFDLLLPDETLVRVDGSVLVMQPERRISMRIKNLR</sequence>
<dbReference type="EMBL" id="CP091092">
    <property type="protein sequence ID" value="WFN37374.1"/>
    <property type="molecule type" value="Genomic_DNA"/>
</dbReference>
<evidence type="ECO:0000256" key="6">
    <source>
        <dbReference type="HAMAP-Rule" id="MF_00754"/>
    </source>
</evidence>
<keyword evidence="4 6" id="KW-0255">Endonuclease</keyword>
<comment type="similarity">
    <text evidence="6">Belongs to the eukaryotic/archaeal RNase P protein component 1 family.</text>
</comment>
<keyword evidence="2 6" id="KW-0819">tRNA processing</keyword>
<evidence type="ECO:0000256" key="4">
    <source>
        <dbReference type="ARBA" id="ARBA00022759"/>
    </source>
</evidence>
<dbReference type="SMART" id="SM00538">
    <property type="entry name" value="POP4"/>
    <property type="match status" value="1"/>
</dbReference>
<evidence type="ECO:0000313" key="8">
    <source>
        <dbReference type="Proteomes" id="UP001218895"/>
    </source>
</evidence>
<comment type="subunit">
    <text evidence="6">Consists of a catalytic RNA component and at least 4-5 protein subunits.</text>
</comment>
<keyword evidence="5 6" id="KW-0378">Hydrolase</keyword>
<dbReference type="GO" id="GO:0001682">
    <property type="term" value="P:tRNA 5'-leader removal"/>
    <property type="evidence" value="ECO:0007669"/>
    <property type="project" value="UniProtKB-UniRule"/>
</dbReference>
<dbReference type="GO" id="GO:0004526">
    <property type="term" value="F:ribonuclease P activity"/>
    <property type="evidence" value="ECO:0007669"/>
    <property type="project" value="UniProtKB-UniRule"/>
</dbReference>
<dbReference type="Proteomes" id="UP001218895">
    <property type="component" value="Chromosome"/>
</dbReference>
<dbReference type="HAMAP" id="MF_00754">
    <property type="entry name" value="RNase_P_1"/>
    <property type="match status" value="1"/>
</dbReference>
<keyword evidence="8" id="KW-1185">Reference proteome</keyword>
<proteinExistence type="inferred from homology"/>
<comment type="catalytic activity">
    <reaction evidence="6">
        <text>Endonucleolytic cleavage of RNA, removing 5'-extranucleotides from tRNA precursor.</text>
        <dbReference type="EC" id="3.1.26.5"/>
    </reaction>
</comment>
<dbReference type="InterPro" id="IPR002730">
    <property type="entry name" value="Rpp29/RNP1"/>
</dbReference>
<dbReference type="EC" id="3.1.26.5" evidence="6"/>
<dbReference type="InterPro" id="IPR023538">
    <property type="entry name" value="RNP1"/>
</dbReference>
<evidence type="ECO:0000256" key="1">
    <source>
        <dbReference type="ARBA" id="ARBA00022490"/>
    </source>
</evidence>
<evidence type="ECO:0000256" key="2">
    <source>
        <dbReference type="ARBA" id="ARBA00022694"/>
    </source>
</evidence>
<keyword evidence="1 6" id="KW-0963">Cytoplasm</keyword>
<dbReference type="SUPFAM" id="SSF101744">
    <property type="entry name" value="Rof/RNase P subunit-like"/>
    <property type="match status" value="1"/>
</dbReference>
<dbReference type="GeneID" id="79949330"/>
<comment type="subcellular location">
    <subcellularLocation>
        <location evidence="6">Cytoplasm</location>
    </subcellularLocation>
</comment>
<accession>A0AAF0JM29</accession>
<comment type="function">
    <text evidence="6">Part of ribonuclease P, a protein complex that generates mature tRNA molecules by cleaving their 5'-ends.</text>
</comment>
<dbReference type="Gene3D" id="2.30.30.210">
    <property type="entry name" value="Ribonuclease P/MRP, subunit p29"/>
    <property type="match status" value="1"/>
</dbReference>
<name>A0AAF0JM29_9EURY</name>